<comment type="caution">
    <text evidence="2">The sequence shown here is derived from an EMBL/GenBank/DDBJ whole genome shotgun (WGS) entry which is preliminary data.</text>
</comment>
<dbReference type="PANTHER" id="PTHR11748:SF103">
    <property type="entry name" value="GLYCOLATE OXIDASE SUBUNIT GLCE"/>
    <property type="match status" value="1"/>
</dbReference>
<dbReference type="PANTHER" id="PTHR11748">
    <property type="entry name" value="D-LACTATE DEHYDROGENASE"/>
    <property type="match status" value="1"/>
</dbReference>
<dbReference type="AlphaFoldDB" id="A0A432G3L1"/>
<feature type="domain" description="FAD-binding PCMH-type" evidence="1">
    <location>
        <begin position="1"/>
        <end position="177"/>
    </location>
</feature>
<dbReference type="SUPFAM" id="SSF56176">
    <property type="entry name" value="FAD-binding/transporter-associated domain-like"/>
    <property type="match status" value="1"/>
</dbReference>
<evidence type="ECO:0000313" key="2">
    <source>
        <dbReference type="EMBL" id="RTZ78203.1"/>
    </source>
</evidence>
<proteinExistence type="predicted"/>
<dbReference type="Gene3D" id="3.30.465.10">
    <property type="match status" value="1"/>
</dbReference>
<dbReference type="PROSITE" id="PS51387">
    <property type="entry name" value="FAD_PCMH"/>
    <property type="match status" value="1"/>
</dbReference>
<protein>
    <recommendedName>
        <fullName evidence="1">FAD-binding PCMH-type domain-containing protein</fullName>
    </recommendedName>
</protein>
<gene>
    <name evidence="2" type="ORF">DSY97_08270</name>
</gene>
<dbReference type="Proteomes" id="UP000286801">
    <property type="component" value="Unassembled WGS sequence"/>
</dbReference>
<dbReference type="Pfam" id="PF01565">
    <property type="entry name" value="FAD_binding_4"/>
    <property type="match status" value="1"/>
</dbReference>
<name>A0A432G3L1_9DELT</name>
<accession>A0A432G3L1</accession>
<organism evidence="2 3">
    <name type="scientific">SAR324 cluster bacterium</name>
    <dbReference type="NCBI Taxonomy" id="2024889"/>
    <lineage>
        <taxon>Bacteria</taxon>
        <taxon>Deltaproteobacteria</taxon>
        <taxon>SAR324 cluster</taxon>
    </lineage>
</organism>
<evidence type="ECO:0000259" key="1">
    <source>
        <dbReference type="PROSITE" id="PS51387"/>
    </source>
</evidence>
<dbReference type="InterPro" id="IPR006094">
    <property type="entry name" value="Oxid_FAD_bind_N"/>
</dbReference>
<dbReference type="EMBL" id="QNZL01000221">
    <property type="protein sequence ID" value="RTZ78203.1"/>
    <property type="molecule type" value="Genomic_DNA"/>
</dbReference>
<dbReference type="InterPro" id="IPR016166">
    <property type="entry name" value="FAD-bd_PCMH"/>
</dbReference>
<evidence type="ECO:0000313" key="3">
    <source>
        <dbReference type="Proteomes" id="UP000286801"/>
    </source>
</evidence>
<dbReference type="InterPro" id="IPR016169">
    <property type="entry name" value="FAD-bd_PCMH_sub2"/>
</dbReference>
<dbReference type="GO" id="GO:0071949">
    <property type="term" value="F:FAD binding"/>
    <property type="evidence" value="ECO:0007669"/>
    <property type="project" value="InterPro"/>
</dbReference>
<sequence length="402" mass="45116">MSKIEPGSLEELQNWVNSRIETQVPFRICGNGSRFVSTISGNQKDIPGDILSLKKLDGTRFFDPDDMVVGVEAGMSIRTLQGMLAEENMVLPVNPWFPDSCVGSVVACNDYGPNRMDMGGLRDCIIGIEYINGKGELVQAGGKVVKNVSGYDLTRMMLGSQGGLGVITAVNFKVMPRPVEPHGMFGIFRDEAWLSQLKELRKLRIPLNWIQALSTSDSSWVLGMGYSGNKLNRNRIEGEIREVFGNTLNIQPDGKSYSGQIFTPGEQRFTGFLPSIRDAWKMEESHFYVFATLPTEEIFTFPFETFRKANFKITVHPTGGDIHFMHKSTERKEQLQHLEKIKSALIHADSRLRWVSSTPKCSFMDLGKFGVASGYSLVKRLKKHLDPAGVFFAPYYDLEFDE</sequence>
<reference evidence="2 3" key="1">
    <citation type="submission" date="2018-06" db="EMBL/GenBank/DDBJ databases">
        <title>Combined omics and stable isotope probing to characterize newly discovered Mariana Back-Arc vent microbial communities.</title>
        <authorList>
            <person name="Trembath-Reichert E."/>
            <person name="Huber J.A."/>
        </authorList>
    </citation>
    <scope>NUCLEOTIDE SEQUENCE [LARGE SCALE GENOMIC DNA]</scope>
    <source>
        <strain evidence="2">MAG 63_1</strain>
    </source>
</reference>
<dbReference type="InterPro" id="IPR036318">
    <property type="entry name" value="FAD-bd_PCMH-like_sf"/>
</dbReference>